<evidence type="ECO:0000313" key="2">
    <source>
        <dbReference type="Proteomes" id="UP000188388"/>
    </source>
</evidence>
<dbReference type="AlphaFoldDB" id="A0A1R3VE97"/>
<keyword evidence="2" id="KW-1185">Reference proteome</keyword>
<gene>
    <name evidence="1" type="ORF">BQ8794_50357</name>
</gene>
<evidence type="ECO:0000313" key="1">
    <source>
        <dbReference type="EMBL" id="SIT58255.1"/>
    </source>
</evidence>
<organism evidence="1 2">
    <name type="scientific">Mesorhizobium prunaredense</name>
    <dbReference type="NCBI Taxonomy" id="1631249"/>
    <lineage>
        <taxon>Bacteria</taxon>
        <taxon>Pseudomonadati</taxon>
        <taxon>Pseudomonadota</taxon>
        <taxon>Alphaproteobacteria</taxon>
        <taxon>Hyphomicrobiales</taxon>
        <taxon>Phyllobacteriaceae</taxon>
        <taxon>Mesorhizobium</taxon>
    </lineage>
</organism>
<proteinExistence type="predicted"/>
<name>A0A1R3VE97_9HYPH</name>
<sequence length="44" mass="4875">MSRQNAPGRRNSGEFGTEKRTIALVEAGRHGLILYLPLARLKVP</sequence>
<accession>A0A1R3VE97</accession>
<protein>
    <submittedName>
        <fullName evidence="1">Uncharacterized protein</fullName>
    </submittedName>
</protein>
<reference evidence="2" key="1">
    <citation type="submission" date="2017-01" db="EMBL/GenBank/DDBJ databases">
        <authorList>
            <person name="Brunel B."/>
        </authorList>
    </citation>
    <scope>NUCLEOTIDE SEQUENCE [LARGE SCALE GENOMIC DNA]</scope>
</reference>
<dbReference type="Proteomes" id="UP000188388">
    <property type="component" value="Unassembled WGS sequence"/>
</dbReference>
<dbReference type="EMBL" id="FTPD01000045">
    <property type="protein sequence ID" value="SIT58255.1"/>
    <property type="molecule type" value="Genomic_DNA"/>
</dbReference>
<dbReference type="STRING" id="1631249.BQ8794_50357"/>